<dbReference type="SUPFAM" id="SSF48403">
    <property type="entry name" value="Ankyrin repeat"/>
    <property type="match status" value="1"/>
</dbReference>
<dbReference type="AlphaFoldDB" id="A0A210Q1T6"/>
<dbReference type="PROSITE" id="PS50053">
    <property type="entry name" value="UBIQUITIN_2"/>
    <property type="match status" value="1"/>
</dbReference>
<sequence>MSSPEALTMLVFGVYEDERMSIDVPIGASVGEAKRMFQDKFGIYVDDFSKKDRKVVVLHYSGSDLEEGWCFTDLGIPPGSTIKIHMKEEIKPVLFVHCTYNDEVIDIVDKALIVHTMKVEDLRTIVGKRTGIPVSIFRLVNNDGQEMYDGHELYTYDVEAGMTLRMENWDGWNEFINLCIMGFTPQVLAQIATDEVISRFQMKVALFIAAHYGGVDLARSLIRQGVRADEHIGEHPTRQWCNEKSHIETKKAPIHEATENGQLGVVRLFVNHDITVVMAKDGNDLNALNIALRKKQKPCATFLLTRQWTKVPVGKFGSITVQSLRKIKTWSIRAKERAFAKYGQTRSTLKKRSYTCGALVSYGQPVVNGFTPSPMTGRPKNEMKDKEKQKSIDTFHEVYGINGDPENYFRQMGTLAGVRNLNRRRNTKWGAMIDRSDVAVQLAGGLANAIDNDFETETAFSVKGQGGKQGTVAESVISDADSRPYKGKRHHGAGHAIDTVAETNAKTTFANKNVRGGKGDYLLDDDIGDPNTKLPPLSHRGKIQGGKDTIKEEDEDELSDSSMDKKYKAKYIQTPINKKPEKSAKSLPSLRGAGGEKSKMAQNAETPGSPRSIADKSEKSEKKSKKKNRITSSVLLSKAKAASEGAVPLPLISTENISRPFFYHRGMREEDVVQPILDLVSKYQGSTSRDRAIKSMTIANTFKEKAWLSQIRMAMALTTHTIRRSVTN</sequence>
<dbReference type="InterPro" id="IPR002110">
    <property type="entry name" value="Ankyrin_rpt"/>
</dbReference>
<evidence type="ECO:0000259" key="2">
    <source>
        <dbReference type="PROSITE" id="PS50053"/>
    </source>
</evidence>
<dbReference type="OrthoDB" id="8856820at2759"/>
<reference evidence="3 4" key="1">
    <citation type="journal article" date="2017" name="Nat. Ecol. Evol.">
        <title>Scallop genome provides insights into evolution of bilaterian karyotype and development.</title>
        <authorList>
            <person name="Wang S."/>
            <person name="Zhang J."/>
            <person name="Jiao W."/>
            <person name="Li J."/>
            <person name="Xun X."/>
            <person name="Sun Y."/>
            <person name="Guo X."/>
            <person name="Huan P."/>
            <person name="Dong B."/>
            <person name="Zhang L."/>
            <person name="Hu X."/>
            <person name="Sun X."/>
            <person name="Wang J."/>
            <person name="Zhao C."/>
            <person name="Wang Y."/>
            <person name="Wang D."/>
            <person name="Huang X."/>
            <person name="Wang R."/>
            <person name="Lv J."/>
            <person name="Li Y."/>
            <person name="Zhang Z."/>
            <person name="Liu B."/>
            <person name="Lu W."/>
            <person name="Hui Y."/>
            <person name="Liang J."/>
            <person name="Zhou Z."/>
            <person name="Hou R."/>
            <person name="Li X."/>
            <person name="Liu Y."/>
            <person name="Li H."/>
            <person name="Ning X."/>
            <person name="Lin Y."/>
            <person name="Zhao L."/>
            <person name="Xing Q."/>
            <person name="Dou J."/>
            <person name="Li Y."/>
            <person name="Mao J."/>
            <person name="Guo H."/>
            <person name="Dou H."/>
            <person name="Li T."/>
            <person name="Mu C."/>
            <person name="Jiang W."/>
            <person name="Fu Q."/>
            <person name="Fu X."/>
            <person name="Miao Y."/>
            <person name="Liu J."/>
            <person name="Yu Q."/>
            <person name="Li R."/>
            <person name="Liao H."/>
            <person name="Li X."/>
            <person name="Kong Y."/>
            <person name="Jiang Z."/>
            <person name="Chourrout D."/>
            <person name="Li R."/>
            <person name="Bao Z."/>
        </authorList>
    </citation>
    <scope>NUCLEOTIDE SEQUENCE [LARGE SCALE GENOMIC DNA]</scope>
    <source>
        <strain evidence="3 4">PY_sf001</strain>
    </source>
</reference>
<dbReference type="Gene3D" id="1.25.40.20">
    <property type="entry name" value="Ankyrin repeat-containing domain"/>
    <property type="match status" value="1"/>
</dbReference>
<keyword evidence="4" id="KW-1185">Reference proteome</keyword>
<evidence type="ECO:0000313" key="4">
    <source>
        <dbReference type="Proteomes" id="UP000242188"/>
    </source>
</evidence>
<name>A0A210Q1T6_MIZYE</name>
<evidence type="ECO:0000313" key="3">
    <source>
        <dbReference type="EMBL" id="OWF42687.1"/>
    </source>
</evidence>
<feature type="domain" description="Ubiquitin-like" evidence="2">
    <location>
        <begin position="119"/>
        <end position="166"/>
    </location>
</feature>
<comment type="caution">
    <text evidence="3">The sequence shown here is derived from an EMBL/GenBank/DDBJ whole genome shotgun (WGS) entry which is preliminary data.</text>
</comment>
<dbReference type="InterPro" id="IPR042788">
    <property type="entry name" value="ANKUB1"/>
</dbReference>
<dbReference type="EMBL" id="NEDP02005239">
    <property type="protein sequence ID" value="OWF42687.1"/>
    <property type="molecule type" value="Genomic_DNA"/>
</dbReference>
<dbReference type="InterPro" id="IPR000626">
    <property type="entry name" value="Ubiquitin-like_dom"/>
</dbReference>
<dbReference type="PANTHER" id="PTHR46885">
    <property type="entry name" value="PROTEIN ANKUB1"/>
    <property type="match status" value="1"/>
</dbReference>
<gene>
    <name evidence="3" type="ORF">KP79_PYT15766</name>
</gene>
<protein>
    <submittedName>
        <fullName evidence="3">Protein ANKUB1</fullName>
    </submittedName>
</protein>
<proteinExistence type="predicted"/>
<feature type="region of interest" description="Disordered" evidence="1">
    <location>
        <begin position="525"/>
        <end position="629"/>
    </location>
</feature>
<dbReference type="SUPFAM" id="SSF54236">
    <property type="entry name" value="Ubiquitin-like"/>
    <property type="match status" value="2"/>
</dbReference>
<dbReference type="Proteomes" id="UP000242188">
    <property type="component" value="Unassembled WGS sequence"/>
</dbReference>
<evidence type="ECO:0000256" key="1">
    <source>
        <dbReference type="SAM" id="MobiDB-lite"/>
    </source>
</evidence>
<organism evidence="3 4">
    <name type="scientific">Mizuhopecten yessoensis</name>
    <name type="common">Japanese scallop</name>
    <name type="synonym">Patinopecten yessoensis</name>
    <dbReference type="NCBI Taxonomy" id="6573"/>
    <lineage>
        <taxon>Eukaryota</taxon>
        <taxon>Metazoa</taxon>
        <taxon>Spiralia</taxon>
        <taxon>Lophotrochozoa</taxon>
        <taxon>Mollusca</taxon>
        <taxon>Bivalvia</taxon>
        <taxon>Autobranchia</taxon>
        <taxon>Pteriomorphia</taxon>
        <taxon>Pectinida</taxon>
        <taxon>Pectinoidea</taxon>
        <taxon>Pectinidae</taxon>
        <taxon>Mizuhopecten</taxon>
    </lineage>
</organism>
<dbReference type="InterPro" id="IPR029071">
    <property type="entry name" value="Ubiquitin-like_domsf"/>
</dbReference>
<dbReference type="InterPro" id="IPR036770">
    <property type="entry name" value="Ankyrin_rpt-contain_sf"/>
</dbReference>
<dbReference type="CDD" id="cd17051">
    <property type="entry name" value="Ubl2_ANKUB1"/>
    <property type="match status" value="1"/>
</dbReference>
<accession>A0A210Q1T6</accession>
<dbReference type="Pfam" id="PF12796">
    <property type="entry name" value="Ank_2"/>
    <property type="match status" value="1"/>
</dbReference>
<dbReference type="PANTHER" id="PTHR46885:SF1">
    <property type="entry name" value="PROTEIN ANKUB1"/>
    <property type="match status" value="1"/>
</dbReference>